<keyword evidence="3 5" id="KW-0378">Hydrolase</keyword>
<dbReference type="NCBIfam" id="TIGR01549">
    <property type="entry name" value="HAD-SF-IA-v1"/>
    <property type="match status" value="1"/>
</dbReference>
<dbReference type="Proteomes" id="UP000190657">
    <property type="component" value="Unassembled WGS sequence"/>
</dbReference>
<gene>
    <name evidence="5" type="ORF">SAMN02745114_01617</name>
</gene>
<dbReference type="InterPro" id="IPR006439">
    <property type="entry name" value="HAD-SF_hydro_IA"/>
</dbReference>
<comment type="cofactor">
    <cofactor evidence="1">
        <name>Mg(2+)</name>
        <dbReference type="ChEBI" id="CHEBI:18420"/>
    </cofactor>
</comment>
<dbReference type="SFLD" id="SFLDS00003">
    <property type="entry name" value="Haloacid_Dehalogenase"/>
    <property type="match status" value="1"/>
</dbReference>
<organism evidence="5 6">
    <name type="scientific">Eubacterium coprostanoligenes</name>
    <dbReference type="NCBI Taxonomy" id="290054"/>
    <lineage>
        <taxon>Bacteria</taxon>
        <taxon>Bacillati</taxon>
        <taxon>Bacillota</taxon>
        <taxon>Clostridia</taxon>
        <taxon>Eubacteriales</taxon>
        <taxon>Eubacteriaceae</taxon>
        <taxon>Eubacterium</taxon>
    </lineage>
</organism>
<dbReference type="Pfam" id="PF00702">
    <property type="entry name" value="Hydrolase"/>
    <property type="match status" value="1"/>
</dbReference>
<dbReference type="InterPro" id="IPR051400">
    <property type="entry name" value="HAD-like_hydrolase"/>
</dbReference>
<evidence type="ECO:0000313" key="6">
    <source>
        <dbReference type="Proteomes" id="UP000190657"/>
    </source>
</evidence>
<evidence type="ECO:0000313" key="5">
    <source>
        <dbReference type="EMBL" id="SJZ79238.1"/>
    </source>
</evidence>
<evidence type="ECO:0000256" key="3">
    <source>
        <dbReference type="ARBA" id="ARBA00022801"/>
    </source>
</evidence>
<proteinExistence type="predicted"/>
<dbReference type="NCBIfam" id="TIGR01509">
    <property type="entry name" value="HAD-SF-IA-v3"/>
    <property type="match status" value="1"/>
</dbReference>
<dbReference type="EMBL" id="FUWW01000023">
    <property type="protein sequence ID" value="SJZ79238.1"/>
    <property type="molecule type" value="Genomic_DNA"/>
</dbReference>
<sequence>MLKNSKNNLIMTKAVLFDFDETLQDRTKAFEKYAYAFLDEFLPDLSAEEREKRKKDMEDTGNGGYVNRVEWCTELVKMWGWKNAPDPTVLANHYDVNFGDYNVIFENSVPLLKELRARGYLTGVITNGPSILQNHKMDKSGLRPLCDIVVVSGDEGVHKPDPRLFEITAERLGVEPGECVYVGDHPINDIQGALSAGMRAIRMNFGWFKDKDLRPDVPVITDIIYVLKYV</sequence>
<evidence type="ECO:0000256" key="4">
    <source>
        <dbReference type="ARBA" id="ARBA00022842"/>
    </source>
</evidence>
<dbReference type="SUPFAM" id="SSF56784">
    <property type="entry name" value="HAD-like"/>
    <property type="match status" value="1"/>
</dbReference>
<dbReference type="GO" id="GO:0046872">
    <property type="term" value="F:metal ion binding"/>
    <property type="evidence" value="ECO:0007669"/>
    <property type="project" value="UniProtKB-KW"/>
</dbReference>
<evidence type="ECO:0000256" key="1">
    <source>
        <dbReference type="ARBA" id="ARBA00001946"/>
    </source>
</evidence>
<dbReference type="InterPro" id="IPR036412">
    <property type="entry name" value="HAD-like_sf"/>
</dbReference>
<accession>A0A1T4NKE9</accession>
<keyword evidence="2" id="KW-0479">Metal-binding</keyword>
<dbReference type="AlphaFoldDB" id="A0A1T4NKE9"/>
<dbReference type="Gene3D" id="3.40.50.1000">
    <property type="entry name" value="HAD superfamily/HAD-like"/>
    <property type="match status" value="1"/>
</dbReference>
<evidence type="ECO:0000256" key="2">
    <source>
        <dbReference type="ARBA" id="ARBA00022723"/>
    </source>
</evidence>
<reference evidence="6" key="1">
    <citation type="submission" date="2017-02" db="EMBL/GenBank/DDBJ databases">
        <authorList>
            <person name="Varghese N."/>
            <person name="Submissions S."/>
        </authorList>
    </citation>
    <scope>NUCLEOTIDE SEQUENCE [LARGE SCALE GENOMIC DNA]</scope>
    <source>
        <strain evidence="6">ATCC 51222</strain>
    </source>
</reference>
<dbReference type="GO" id="GO:0016791">
    <property type="term" value="F:phosphatase activity"/>
    <property type="evidence" value="ECO:0007669"/>
    <property type="project" value="TreeGrafter"/>
</dbReference>
<dbReference type="InterPro" id="IPR023214">
    <property type="entry name" value="HAD_sf"/>
</dbReference>
<protein>
    <submittedName>
        <fullName evidence="5">Putative hydrolase of the HAD superfamily</fullName>
    </submittedName>
</protein>
<dbReference type="Gene3D" id="1.10.150.520">
    <property type="match status" value="1"/>
</dbReference>
<name>A0A1T4NKE9_9FIRM</name>
<dbReference type="GO" id="GO:0044281">
    <property type="term" value="P:small molecule metabolic process"/>
    <property type="evidence" value="ECO:0007669"/>
    <property type="project" value="UniProtKB-ARBA"/>
</dbReference>
<dbReference type="STRING" id="290054.SAMN02745114_01617"/>
<keyword evidence="6" id="KW-1185">Reference proteome</keyword>
<dbReference type="PANTHER" id="PTHR46470:SF2">
    <property type="entry name" value="GLYCERALDEHYDE 3-PHOSPHATE PHOSPHATASE"/>
    <property type="match status" value="1"/>
</dbReference>
<dbReference type="SFLD" id="SFLDG01129">
    <property type="entry name" value="C1.5:_HAD__Beta-PGM__Phosphata"/>
    <property type="match status" value="1"/>
</dbReference>
<keyword evidence="4" id="KW-0460">Magnesium</keyword>
<dbReference type="PANTHER" id="PTHR46470">
    <property type="entry name" value="N-ACYLNEURAMINATE-9-PHOSPHATASE"/>
    <property type="match status" value="1"/>
</dbReference>